<proteinExistence type="predicted"/>
<reference evidence="2" key="1">
    <citation type="submission" date="2022-11" db="UniProtKB">
        <authorList>
            <consortium name="WormBaseParasite"/>
        </authorList>
    </citation>
    <scope>IDENTIFICATION</scope>
</reference>
<organism evidence="1 2">
    <name type="scientific">Acrobeloides nanus</name>
    <dbReference type="NCBI Taxonomy" id="290746"/>
    <lineage>
        <taxon>Eukaryota</taxon>
        <taxon>Metazoa</taxon>
        <taxon>Ecdysozoa</taxon>
        <taxon>Nematoda</taxon>
        <taxon>Chromadorea</taxon>
        <taxon>Rhabditida</taxon>
        <taxon>Tylenchina</taxon>
        <taxon>Cephalobomorpha</taxon>
        <taxon>Cephaloboidea</taxon>
        <taxon>Cephalobidae</taxon>
        <taxon>Acrobeloides</taxon>
    </lineage>
</organism>
<sequence length="292" mass="33647">MLKRIVSIPYNDPKIDEILQKLQLGDLNNVTYQSQNSTSFKDFIIVTAFSLNHLQEAEKSCRSISSHKQLKNITIIAYLLENLNDSIIDFNKYRKNCPFVELQPFPFQDYPLYVNQLNEYRWKNLIIAEVLRKYDLIIYADSSVIFKESNTTSFEKFIEDASSLKYDIGTILLSTTGHTIKAATHPGMYKYLPIDDTISSKTQMFGATVMLWRKTPISMQILKTLVICSLLQDCMKPKGAILWCNHEKLWKGIYADCHRFDQSAVNILLANVTNGDTSRYLNVSPLFSIERL</sequence>
<dbReference type="Proteomes" id="UP000887540">
    <property type="component" value="Unplaced"/>
</dbReference>
<dbReference type="PANTHER" id="PTHR31389:SF4">
    <property type="entry name" value="LD39211P"/>
    <property type="match status" value="1"/>
</dbReference>
<dbReference type="WBParaSite" id="ACRNAN_scaffold244.g11322.t1">
    <property type="protein sequence ID" value="ACRNAN_scaffold244.g11322.t1"/>
    <property type="gene ID" value="ACRNAN_scaffold244.g11322"/>
</dbReference>
<name>A0A914DDR9_9BILA</name>
<accession>A0A914DDR9</accession>
<protein>
    <submittedName>
        <fullName evidence="2">Nucleotide-diphospho-sugar transferase domain-containing protein</fullName>
    </submittedName>
</protein>
<dbReference type="AlphaFoldDB" id="A0A914DDR9"/>
<dbReference type="PANTHER" id="PTHR31389">
    <property type="entry name" value="LD39211P"/>
    <property type="match status" value="1"/>
</dbReference>
<evidence type="ECO:0000313" key="1">
    <source>
        <dbReference type="Proteomes" id="UP000887540"/>
    </source>
</evidence>
<keyword evidence="1" id="KW-1185">Reference proteome</keyword>
<dbReference type="Pfam" id="PF07801">
    <property type="entry name" value="DUF1647"/>
    <property type="match status" value="1"/>
</dbReference>
<evidence type="ECO:0000313" key="2">
    <source>
        <dbReference type="WBParaSite" id="ACRNAN_scaffold244.g11322.t1"/>
    </source>
</evidence>
<dbReference type="InterPro" id="IPR012444">
    <property type="entry name" value="DUF1647"/>
</dbReference>